<accession>A0A2T1HQX1</accession>
<dbReference type="PRINTS" id="PR00111">
    <property type="entry name" value="ABHYDROLASE"/>
</dbReference>
<dbReference type="InterPro" id="IPR050228">
    <property type="entry name" value="Carboxylesterase_BioH"/>
</dbReference>
<reference evidence="3" key="1">
    <citation type="submission" date="2018-03" db="EMBL/GenBank/DDBJ databases">
        <authorList>
            <person name="Sun L."/>
            <person name="Liu H."/>
            <person name="Chen W."/>
            <person name="Huang K."/>
            <person name="Liu W."/>
            <person name="Gao X."/>
        </authorList>
    </citation>
    <scope>NUCLEOTIDE SEQUENCE [LARGE SCALE GENOMIC DNA]</scope>
    <source>
        <strain evidence="3">SH9</strain>
    </source>
</reference>
<dbReference type="Gene3D" id="3.40.50.1820">
    <property type="entry name" value="alpha/beta hydrolase"/>
    <property type="match status" value="1"/>
</dbReference>
<sequence length="262" mass="26703">MRLTVDGHPVFAATGGKPFDPALPAVVFIHGAGMDHTVWALQARWFAHHGRAVLAVDLPGHGASEGPPLRSIESMADWTVRLLDAAGVRKAALVGHSMGGLVALEAATRHPGRVRAIGLVGTAAAAPVSADLLAAAEANDHRAVDMVAVWGFGPRAGLGGSPVPGLWMLGDGVRLLERSAPGVLHADLAACDAYKGGLDAAGRARCPAALVLGEKDQMTPAKAGRALGAAIMGAVTQVVPKAGHMLMVEAPEDVLDGLRAVV</sequence>
<dbReference type="Pfam" id="PF12697">
    <property type="entry name" value="Abhydrolase_6"/>
    <property type="match status" value="1"/>
</dbReference>
<evidence type="ECO:0000313" key="2">
    <source>
        <dbReference type="EMBL" id="PSC04051.1"/>
    </source>
</evidence>
<evidence type="ECO:0000259" key="1">
    <source>
        <dbReference type="Pfam" id="PF12697"/>
    </source>
</evidence>
<organism evidence="2 3">
    <name type="scientific">Alsobacter soli</name>
    <dbReference type="NCBI Taxonomy" id="2109933"/>
    <lineage>
        <taxon>Bacteria</taxon>
        <taxon>Pseudomonadati</taxon>
        <taxon>Pseudomonadota</taxon>
        <taxon>Alphaproteobacteria</taxon>
        <taxon>Hyphomicrobiales</taxon>
        <taxon>Alsobacteraceae</taxon>
        <taxon>Alsobacter</taxon>
    </lineage>
</organism>
<gene>
    <name evidence="2" type="ORF">SLNSH_15690</name>
</gene>
<comment type="caution">
    <text evidence="2">The sequence shown here is derived from an EMBL/GenBank/DDBJ whole genome shotgun (WGS) entry which is preliminary data.</text>
</comment>
<dbReference type="OrthoDB" id="9804723at2"/>
<keyword evidence="2" id="KW-0378">Hydrolase</keyword>
<dbReference type="EMBL" id="PVZS01000017">
    <property type="protein sequence ID" value="PSC04051.1"/>
    <property type="molecule type" value="Genomic_DNA"/>
</dbReference>
<dbReference type="InterPro" id="IPR000073">
    <property type="entry name" value="AB_hydrolase_1"/>
</dbReference>
<dbReference type="RefSeq" id="WP_106337958.1">
    <property type="nucleotide sequence ID" value="NZ_PVZS01000017.1"/>
</dbReference>
<proteinExistence type="predicted"/>
<dbReference type="InterPro" id="IPR029058">
    <property type="entry name" value="AB_hydrolase_fold"/>
</dbReference>
<name>A0A2T1HQX1_9HYPH</name>
<evidence type="ECO:0000313" key="3">
    <source>
        <dbReference type="Proteomes" id="UP000239772"/>
    </source>
</evidence>
<keyword evidence="3" id="KW-1185">Reference proteome</keyword>
<dbReference type="PANTHER" id="PTHR43194:SF5">
    <property type="entry name" value="PIMELOYL-[ACYL-CARRIER PROTEIN] METHYL ESTER ESTERASE"/>
    <property type="match status" value="1"/>
</dbReference>
<dbReference type="SUPFAM" id="SSF53474">
    <property type="entry name" value="alpha/beta-Hydrolases"/>
    <property type="match status" value="1"/>
</dbReference>
<protein>
    <submittedName>
        <fullName evidence="2">Alpha/beta hydrolase</fullName>
    </submittedName>
</protein>
<dbReference type="Proteomes" id="UP000239772">
    <property type="component" value="Unassembled WGS sequence"/>
</dbReference>
<dbReference type="AlphaFoldDB" id="A0A2T1HQX1"/>
<dbReference type="PANTHER" id="PTHR43194">
    <property type="entry name" value="HYDROLASE ALPHA/BETA FOLD FAMILY"/>
    <property type="match status" value="1"/>
</dbReference>
<dbReference type="GO" id="GO:0016787">
    <property type="term" value="F:hydrolase activity"/>
    <property type="evidence" value="ECO:0007669"/>
    <property type="project" value="UniProtKB-KW"/>
</dbReference>
<feature type="domain" description="AB hydrolase-1" evidence="1">
    <location>
        <begin position="26"/>
        <end position="255"/>
    </location>
</feature>